<name>A0A4Z1H220_9HELO</name>
<proteinExistence type="predicted"/>
<protein>
    <submittedName>
        <fullName evidence="1">Uncharacterized protein</fullName>
    </submittedName>
</protein>
<reference evidence="1 2" key="1">
    <citation type="submission" date="2017-12" db="EMBL/GenBank/DDBJ databases">
        <title>Comparative genomics of Botrytis spp.</title>
        <authorList>
            <person name="Valero-Jimenez C.A."/>
            <person name="Tapia P."/>
            <person name="Veloso J."/>
            <person name="Silva-Moreno E."/>
            <person name="Staats M."/>
            <person name="Valdes J.H."/>
            <person name="Van Kan J.A.L."/>
        </authorList>
    </citation>
    <scope>NUCLEOTIDE SEQUENCE [LARGE SCALE GENOMIC DNA]</scope>
    <source>
        <strain evidence="1 2">Bh0001</strain>
    </source>
</reference>
<sequence>MEQISATQTPLQEFQALDSYIDVDFAQLFNSSVSICDDKLRLKGVADKPGQGFDKGNEEGTGKGTGICITAEHKAVDDEEIDPLMVTTKPFMLAPEPSLPSSRSISSSASASTSTSTSLSLKVDNTAQTAVVSKSVHQKQASESIIVPEISSLQYPNYKRKICNPSKIVTSLTTTSATPIIISPASRIELRALYEKYPNICPKFPAPPPAFFNRDLSQQTYLQCVRSPPITPRKYGQPDSRRLAESFASRTPLPSKIHLHPRMVKESLREWYEMAGFMAKCRRDEQLNPYPHLDLNSGWNRARVQGEQWHDNFNPWRKPNTKILEVVQLHEQLLKFSWGEQVDSIVVDGGLAEGVFEKVFEGVDAEKERMAGRGQKRMPGAWWAQRKRIFYDLKGRGFREEVHIKNCQIWDRVKAWAANDTDAESGKLKRKIDVVEEMAAKADDMEQTQIEEPIPKRHKARRRIAQVMSATWRAKRRNQEKKAGRWTDGTPLQNRFWAEFHWVLDAPDHRDRRFFDMRDWPRMFAKRGWPGVSAMRVWAEFCHGWGPLQSWLYWYTLQAQRQRKTFREREGQRRQRQWAVEDKGKARLVDARFRHVGHHG</sequence>
<keyword evidence="2" id="KW-1185">Reference proteome</keyword>
<dbReference type="EMBL" id="PQXK01000018">
    <property type="protein sequence ID" value="TGO41691.1"/>
    <property type="molecule type" value="Genomic_DNA"/>
</dbReference>
<evidence type="ECO:0000313" key="2">
    <source>
        <dbReference type="Proteomes" id="UP000297814"/>
    </source>
</evidence>
<accession>A0A4Z1H220</accession>
<dbReference type="AlphaFoldDB" id="A0A4Z1H220"/>
<organism evidence="1 2">
    <name type="scientific">Botrytis hyacinthi</name>
    <dbReference type="NCBI Taxonomy" id="278943"/>
    <lineage>
        <taxon>Eukaryota</taxon>
        <taxon>Fungi</taxon>
        <taxon>Dikarya</taxon>
        <taxon>Ascomycota</taxon>
        <taxon>Pezizomycotina</taxon>
        <taxon>Leotiomycetes</taxon>
        <taxon>Helotiales</taxon>
        <taxon>Sclerotiniaceae</taxon>
        <taxon>Botrytis</taxon>
    </lineage>
</organism>
<evidence type="ECO:0000313" key="1">
    <source>
        <dbReference type="EMBL" id="TGO41691.1"/>
    </source>
</evidence>
<gene>
    <name evidence="1" type="ORF">BHYA_0018g00410</name>
</gene>
<comment type="caution">
    <text evidence="1">The sequence shown here is derived from an EMBL/GenBank/DDBJ whole genome shotgun (WGS) entry which is preliminary data.</text>
</comment>
<dbReference type="Proteomes" id="UP000297814">
    <property type="component" value="Unassembled WGS sequence"/>
</dbReference>